<dbReference type="InterPro" id="IPR000551">
    <property type="entry name" value="MerR-type_HTH_dom"/>
</dbReference>
<sequence length="47" mass="5536">MLILVIKHLKNVGFSLAEIKHLLGREDMEYNKIQIAKNIKKLMMKIK</sequence>
<protein>
    <submittedName>
        <fullName evidence="4">MerR family DNA-binding protein</fullName>
    </submittedName>
</protein>
<dbReference type="InterPro" id="IPR009061">
    <property type="entry name" value="DNA-bd_dom_put_sf"/>
</dbReference>
<dbReference type="RefSeq" id="WP_154530869.1">
    <property type="nucleotide sequence ID" value="NZ_JAXFSD010000055.1"/>
</dbReference>
<dbReference type="Pfam" id="PF09278">
    <property type="entry name" value="MerR-DNA-bind"/>
    <property type="match status" value="1"/>
</dbReference>
<dbReference type="GO" id="GO:0006355">
    <property type="term" value="P:regulation of DNA-templated transcription"/>
    <property type="evidence" value="ECO:0007669"/>
    <property type="project" value="InterPro"/>
</dbReference>
<evidence type="ECO:0000313" key="4">
    <source>
        <dbReference type="EMBL" id="MSR90993.1"/>
    </source>
</evidence>
<comment type="caution">
    <text evidence="4">The sequence shown here is derived from an EMBL/GenBank/DDBJ whole genome shotgun (WGS) entry which is preliminary data.</text>
</comment>
<name>A0A7X2T1J8_9CLOT</name>
<proteinExistence type="predicted"/>
<organism evidence="4 5">
    <name type="scientific">Inconstantimicrobium porci</name>
    <dbReference type="NCBI Taxonomy" id="2652291"/>
    <lineage>
        <taxon>Bacteria</taxon>
        <taxon>Bacillati</taxon>
        <taxon>Bacillota</taxon>
        <taxon>Clostridia</taxon>
        <taxon>Eubacteriales</taxon>
        <taxon>Clostridiaceae</taxon>
        <taxon>Inconstantimicrobium</taxon>
    </lineage>
</organism>
<evidence type="ECO:0000259" key="3">
    <source>
        <dbReference type="PROSITE" id="PS50937"/>
    </source>
</evidence>
<feature type="domain" description="HTH merR-type" evidence="3">
    <location>
        <begin position="1"/>
        <end position="25"/>
    </location>
</feature>
<reference evidence="4 5" key="1">
    <citation type="submission" date="2019-08" db="EMBL/GenBank/DDBJ databases">
        <title>In-depth cultivation of the pig gut microbiome towards novel bacterial diversity and tailored functional studies.</title>
        <authorList>
            <person name="Wylensek D."/>
            <person name="Hitch T.C.A."/>
            <person name="Clavel T."/>
        </authorList>
    </citation>
    <scope>NUCLEOTIDE SEQUENCE [LARGE SCALE GENOMIC DNA]</scope>
    <source>
        <strain evidence="4 5">WCA-383-APC-5B</strain>
    </source>
</reference>
<evidence type="ECO:0000256" key="2">
    <source>
        <dbReference type="ARBA" id="ARBA00023163"/>
    </source>
</evidence>
<keyword evidence="1" id="KW-0805">Transcription regulation</keyword>
<dbReference type="SUPFAM" id="SSF46955">
    <property type="entry name" value="Putative DNA-binding domain"/>
    <property type="match status" value="1"/>
</dbReference>
<evidence type="ECO:0000313" key="5">
    <source>
        <dbReference type="Proteomes" id="UP000460287"/>
    </source>
</evidence>
<dbReference type="Proteomes" id="UP000460287">
    <property type="component" value="Unassembled WGS sequence"/>
</dbReference>
<keyword evidence="5" id="KW-1185">Reference proteome</keyword>
<dbReference type="AlphaFoldDB" id="A0A7X2T1J8"/>
<accession>A0A7X2T1J8</accession>
<dbReference type="GO" id="GO:0003677">
    <property type="term" value="F:DNA binding"/>
    <property type="evidence" value="ECO:0007669"/>
    <property type="project" value="UniProtKB-KW"/>
</dbReference>
<dbReference type="InterPro" id="IPR015358">
    <property type="entry name" value="Tscrpt_reg_MerR_DNA-bd"/>
</dbReference>
<evidence type="ECO:0000256" key="1">
    <source>
        <dbReference type="ARBA" id="ARBA00023015"/>
    </source>
</evidence>
<dbReference type="EMBL" id="VULX01000006">
    <property type="protein sequence ID" value="MSR90993.1"/>
    <property type="molecule type" value="Genomic_DNA"/>
</dbReference>
<keyword evidence="2" id="KW-0804">Transcription</keyword>
<dbReference type="PROSITE" id="PS50937">
    <property type="entry name" value="HTH_MERR_2"/>
    <property type="match status" value="1"/>
</dbReference>
<keyword evidence="4" id="KW-0238">DNA-binding</keyword>
<gene>
    <name evidence="4" type="ORF">FYJ33_06125</name>
</gene>